<keyword evidence="4" id="KW-0406">Ion transport</keyword>
<reference evidence="5" key="1">
    <citation type="journal article" date="2013" name="PLoS ONE">
        <title>Gene expression in gut symbiotic organ of stinkbug affected by extracellular bacterial symbiont.</title>
        <authorList>
            <person name="Futahashi R."/>
            <person name="Tanaka K."/>
            <person name="Tanahashi M."/>
            <person name="Nikoh N."/>
            <person name="Kikuchi Y."/>
            <person name="Lee B.L."/>
            <person name="Fukatsu T."/>
        </authorList>
    </citation>
    <scope>NUCLEOTIDE SEQUENCE</scope>
    <source>
        <tissue evidence="5">Midgut</tissue>
    </source>
</reference>
<keyword evidence="4" id="KW-0186">Copper</keyword>
<dbReference type="GO" id="GO:0016020">
    <property type="term" value="C:membrane"/>
    <property type="evidence" value="ECO:0007669"/>
    <property type="project" value="UniProtKB-SubCell"/>
</dbReference>
<evidence type="ECO:0000313" key="5">
    <source>
        <dbReference type="EMBL" id="BAN21634.1"/>
    </source>
</evidence>
<name>R4WEI8_RIPPE</name>
<sequence length="125" mass="14204">MDHSHHSMMHNVSMANPTESSHALHHSSMGHGNMHSGGMDHGGMDHGGMDHGGMDHGGMDHGGMHGHMMMQMYFHFTLNDFVLFSFWKVDSYGSLISSMIGIFIAAMLYEGLKYFREYLYWEDYN</sequence>
<feature type="transmembrane region" description="Helical" evidence="4">
    <location>
        <begin position="72"/>
        <end position="89"/>
    </location>
</feature>
<comment type="subcellular location">
    <subcellularLocation>
        <location evidence="4">Membrane</location>
        <topology evidence="4">Multi-pass membrane protein</topology>
    </subcellularLocation>
</comment>
<evidence type="ECO:0000256" key="3">
    <source>
        <dbReference type="ARBA" id="ARBA00023136"/>
    </source>
</evidence>
<keyword evidence="2 4" id="KW-1133">Transmembrane helix</keyword>
<evidence type="ECO:0000256" key="4">
    <source>
        <dbReference type="RuleBase" id="RU367022"/>
    </source>
</evidence>
<accession>R4WEI8</accession>
<keyword evidence="4" id="KW-0813">Transport</keyword>
<dbReference type="PANTHER" id="PTHR12483:SF115">
    <property type="entry name" value="COPPER TRANSPORT PROTEIN"/>
    <property type="match status" value="1"/>
</dbReference>
<dbReference type="PANTHER" id="PTHR12483">
    <property type="entry name" value="SOLUTE CARRIER FAMILY 31 COPPER TRANSPORTERS"/>
    <property type="match status" value="1"/>
</dbReference>
<evidence type="ECO:0000256" key="2">
    <source>
        <dbReference type="ARBA" id="ARBA00022989"/>
    </source>
</evidence>
<keyword evidence="4" id="KW-0187">Copper transport</keyword>
<evidence type="ECO:0000256" key="1">
    <source>
        <dbReference type="ARBA" id="ARBA00022692"/>
    </source>
</evidence>
<feature type="transmembrane region" description="Helical" evidence="4">
    <location>
        <begin position="95"/>
        <end position="112"/>
    </location>
</feature>
<dbReference type="InterPro" id="IPR007274">
    <property type="entry name" value="Cop_transporter"/>
</dbReference>
<dbReference type="Pfam" id="PF04145">
    <property type="entry name" value="Ctr"/>
    <property type="match status" value="1"/>
</dbReference>
<dbReference type="EMBL" id="AK418490">
    <property type="protein sequence ID" value="BAN21634.1"/>
    <property type="molecule type" value="mRNA"/>
</dbReference>
<keyword evidence="1 4" id="KW-0812">Transmembrane</keyword>
<proteinExistence type="evidence at transcript level"/>
<dbReference type="GO" id="GO:0005375">
    <property type="term" value="F:copper ion transmembrane transporter activity"/>
    <property type="evidence" value="ECO:0007669"/>
    <property type="project" value="UniProtKB-UniRule"/>
</dbReference>
<protein>
    <recommendedName>
        <fullName evidence="4">Copper transport protein</fullName>
    </recommendedName>
</protein>
<comment type="similarity">
    <text evidence="4">Belongs to the copper transporter (Ctr) (TC 1.A.56) family. SLC31A subfamily.</text>
</comment>
<dbReference type="AlphaFoldDB" id="R4WEI8"/>
<organism evidence="5">
    <name type="scientific">Riptortus pedestris</name>
    <name type="common">Bean bug</name>
    <dbReference type="NCBI Taxonomy" id="329032"/>
    <lineage>
        <taxon>Eukaryota</taxon>
        <taxon>Metazoa</taxon>
        <taxon>Ecdysozoa</taxon>
        <taxon>Arthropoda</taxon>
        <taxon>Hexapoda</taxon>
        <taxon>Insecta</taxon>
        <taxon>Pterygota</taxon>
        <taxon>Neoptera</taxon>
        <taxon>Paraneoptera</taxon>
        <taxon>Hemiptera</taxon>
        <taxon>Heteroptera</taxon>
        <taxon>Panheteroptera</taxon>
        <taxon>Pentatomomorpha</taxon>
        <taxon>Coreoidea</taxon>
        <taxon>Alydidae</taxon>
        <taxon>Riptortus</taxon>
    </lineage>
</organism>
<feature type="non-terminal residue" evidence="5">
    <location>
        <position position="125"/>
    </location>
</feature>
<keyword evidence="3 4" id="KW-0472">Membrane</keyword>